<dbReference type="EMBL" id="QNRJ01000001">
    <property type="protein sequence ID" value="RBP07904.1"/>
    <property type="molecule type" value="Genomic_DNA"/>
</dbReference>
<dbReference type="Proteomes" id="UP000252118">
    <property type="component" value="Unassembled WGS sequence"/>
</dbReference>
<feature type="domain" description="HTH merR-type" evidence="3">
    <location>
        <begin position="41"/>
        <end position="109"/>
    </location>
</feature>
<organism evidence="4 5">
    <name type="scientific">Rossellomorea aquimaris</name>
    <dbReference type="NCBI Taxonomy" id="189382"/>
    <lineage>
        <taxon>Bacteria</taxon>
        <taxon>Bacillati</taxon>
        <taxon>Bacillota</taxon>
        <taxon>Bacilli</taxon>
        <taxon>Bacillales</taxon>
        <taxon>Bacillaceae</taxon>
        <taxon>Rossellomorea</taxon>
    </lineage>
</organism>
<dbReference type="AlphaFoldDB" id="A0A366EZY0"/>
<evidence type="ECO:0000259" key="3">
    <source>
        <dbReference type="PROSITE" id="PS50937"/>
    </source>
</evidence>
<name>A0A366EZY0_9BACI</name>
<dbReference type="Pfam" id="PF13411">
    <property type="entry name" value="MerR_1"/>
    <property type="match status" value="1"/>
</dbReference>
<comment type="caution">
    <text evidence="4">The sequence shown here is derived from an EMBL/GenBank/DDBJ whole genome shotgun (WGS) entry which is preliminary data.</text>
</comment>
<keyword evidence="1 4" id="KW-0238">DNA-binding</keyword>
<feature type="coiled-coil region" evidence="2">
    <location>
        <begin position="131"/>
        <end position="161"/>
    </location>
</feature>
<dbReference type="GO" id="GO:0003700">
    <property type="term" value="F:DNA-binding transcription factor activity"/>
    <property type="evidence" value="ECO:0007669"/>
    <property type="project" value="InterPro"/>
</dbReference>
<reference evidence="4 5" key="1">
    <citation type="submission" date="2018-06" db="EMBL/GenBank/DDBJ databases">
        <title>Freshwater and sediment microbial communities from various areas in North America, analyzing microbe dynamics in response to fracking.</title>
        <authorList>
            <person name="Lamendella R."/>
        </authorList>
    </citation>
    <scope>NUCLEOTIDE SEQUENCE [LARGE SCALE GENOMIC DNA]</scope>
    <source>
        <strain evidence="4 5">97B</strain>
    </source>
</reference>
<dbReference type="CDD" id="cd04776">
    <property type="entry name" value="HTH_GnyR"/>
    <property type="match status" value="1"/>
</dbReference>
<dbReference type="InterPro" id="IPR000551">
    <property type="entry name" value="MerR-type_HTH_dom"/>
</dbReference>
<dbReference type="Gene3D" id="1.10.1660.10">
    <property type="match status" value="1"/>
</dbReference>
<evidence type="ECO:0000256" key="1">
    <source>
        <dbReference type="ARBA" id="ARBA00023125"/>
    </source>
</evidence>
<dbReference type="GO" id="GO:0003677">
    <property type="term" value="F:DNA binding"/>
    <property type="evidence" value="ECO:0007669"/>
    <property type="project" value="UniProtKB-KW"/>
</dbReference>
<protein>
    <submittedName>
        <fullName evidence="4">DNA-binding transcriptional MerR regulator</fullName>
    </submittedName>
</protein>
<dbReference type="InterPro" id="IPR047057">
    <property type="entry name" value="MerR_fam"/>
</dbReference>
<accession>A0A366EZY0</accession>
<dbReference type="PRINTS" id="PR00040">
    <property type="entry name" value="HTHMERR"/>
</dbReference>
<evidence type="ECO:0000256" key="2">
    <source>
        <dbReference type="SAM" id="Coils"/>
    </source>
</evidence>
<proteinExistence type="predicted"/>
<gene>
    <name evidence="4" type="ORF">DET59_101272</name>
</gene>
<dbReference type="SUPFAM" id="SSF46955">
    <property type="entry name" value="Putative DNA-binding domain"/>
    <property type="match status" value="1"/>
</dbReference>
<sequence>MCNDTPPKEPKTFLKQVELYVNVNGKLEVSKFSNKEMITMTYTITQLAKEFNVTTRTIRYYEELNLLQPSRSESGRRIYSKSDITKLKLIFRGKRFGFSLDEIKEMIQLFDQDRTGRKQLERTIEYGTKRIEEVTTFIEELEAMRTEMEELRNEFIKKLNETGETSE</sequence>
<dbReference type="SMART" id="SM00422">
    <property type="entry name" value="HTH_MERR"/>
    <property type="match status" value="1"/>
</dbReference>
<keyword evidence="2" id="KW-0175">Coiled coil</keyword>
<dbReference type="PANTHER" id="PTHR30204">
    <property type="entry name" value="REDOX-CYCLING DRUG-SENSING TRANSCRIPTIONAL ACTIVATOR SOXR"/>
    <property type="match status" value="1"/>
</dbReference>
<evidence type="ECO:0000313" key="5">
    <source>
        <dbReference type="Proteomes" id="UP000252118"/>
    </source>
</evidence>
<evidence type="ECO:0000313" key="4">
    <source>
        <dbReference type="EMBL" id="RBP07904.1"/>
    </source>
</evidence>
<dbReference type="PANTHER" id="PTHR30204:SF58">
    <property type="entry name" value="HTH-TYPE TRANSCRIPTIONAL REGULATOR YFMP"/>
    <property type="match status" value="1"/>
</dbReference>
<dbReference type="InterPro" id="IPR009061">
    <property type="entry name" value="DNA-bd_dom_put_sf"/>
</dbReference>
<dbReference type="PROSITE" id="PS50937">
    <property type="entry name" value="HTH_MERR_2"/>
    <property type="match status" value="1"/>
</dbReference>